<comment type="caution">
    <text evidence="2">The sequence shown here is derived from an EMBL/GenBank/DDBJ whole genome shotgun (WGS) entry which is preliminary data.</text>
</comment>
<gene>
    <name evidence="2" type="ORF">C1645_170946</name>
</gene>
<evidence type="ECO:0000313" key="2">
    <source>
        <dbReference type="EMBL" id="RIA78839.1"/>
    </source>
</evidence>
<dbReference type="Proteomes" id="UP000265703">
    <property type="component" value="Unassembled WGS sequence"/>
</dbReference>
<organism evidence="2 3">
    <name type="scientific">Glomus cerebriforme</name>
    <dbReference type="NCBI Taxonomy" id="658196"/>
    <lineage>
        <taxon>Eukaryota</taxon>
        <taxon>Fungi</taxon>
        <taxon>Fungi incertae sedis</taxon>
        <taxon>Mucoromycota</taxon>
        <taxon>Glomeromycotina</taxon>
        <taxon>Glomeromycetes</taxon>
        <taxon>Glomerales</taxon>
        <taxon>Glomeraceae</taxon>
        <taxon>Glomus</taxon>
    </lineage>
</organism>
<evidence type="ECO:0000256" key="1">
    <source>
        <dbReference type="SAM" id="MobiDB-lite"/>
    </source>
</evidence>
<sequence length="142" mass="16425">MSLKRSIKSKSRSLNLRQRDDNSLDSTELIMNEGDSNKNYNNDEVEFNGPIEIPFEREENDFPDNIDGEPTEIPFERNENELPENIDEYDENFENIFDSNSENIFENSSLPNSSFDGEFGPYFSSSTSASIFAWITKHMICK</sequence>
<name>A0A397S292_9GLOM</name>
<dbReference type="EMBL" id="QKYT01001979">
    <property type="protein sequence ID" value="RIA78839.1"/>
    <property type="molecule type" value="Genomic_DNA"/>
</dbReference>
<dbReference type="AlphaFoldDB" id="A0A397S292"/>
<evidence type="ECO:0000313" key="3">
    <source>
        <dbReference type="Proteomes" id="UP000265703"/>
    </source>
</evidence>
<dbReference type="OrthoDB" id="2414122at2759"/>
<feature type="compositionally biased region" description="Acidic residues" evidence="1">
    <location>
        <begin position="58"/>
        <end position="70"/>
    </location>
</feature>
<keyword evidence="3" id="KW-1185">Reference proteome</keyword>
<reference evidence="2 3" key="1">
    <citation type="submission" date="2018-06" db="EMBL/GenBank/DDBJ databases">
        <title>Comparative genomics reveals the genomic features of Rhizophagus irregularis, R. cerebriforme, R. diaphanum and Gigaspora rosea, and their symbiotic lifestyle signature.</title>
        <authorList>
            <person name="Morin E."/>
            <person name="San Clemente H."/>
            <person name="Chen E.C.H."/>
            <person name="De La Providencia I."/>
            <person name="Hainaut M."/>
            <person name="Kuo A."/>
            <person name="Kohler A."/>
            <person name="Murat C."/>
            <person name="Tang N."/>
            <person name="Roy S."/>
            <person name="Loubradou J."/>
            <person name="Henrissat B."/>
            <person name="Grigoriev I.V."/>
            <person name="Corradi N."/>
            <person name="Roux C."/>
            <person name="Martin F.M."/>
        </authorList>
    </citation>
    <scope>NUCLEOTIDE SEQUENCE [LARGE SCALE GENOMIC DNA]</scope>
    <source>
        <strain evidence="2 3">DAOM 227022</strain>
    </source>
</reference>
<dbReference type="STRING" id="658196.A0A397S292"/>
<feature type="region of interest" description="Disordered" evidence="1">
    <location>
        <begin position="1"/>
        <end position="78"/>
    </location>
</feature>
<proteinExistence type="predicted"/>
<accession>A0A397S292</accession>
<protein>
    <submittedName>
        <fullName evidence="2">Uncharacterized protein</fullName>
    </submittedName>
</protein>
<feature type="compositionally biased region" description="Basic residues" evidence="1">
    <location>
        <begin position="1"/>
        <end position="11"/>
    </location>
</feature>